<proteinExistence type="predicted"/>
<accession>A0ABN7AP65</accession>
<name>A0ABN7AP65_9HEMI</name>
<evidence type="ECO:0000256" key="2">
    <source>
        <dbReference type="SAM" id="Phobius"/>
    </source>
</evidence>
<sequence length="83" mass="9416">MRWEFCMEVDSSTSRPSRLIATGKTALFNKRFSNPGFAVSTVAVGLAFFHFRITSSPHSWDRRRKQKTLQSGQLAQKPDPTGR</sequence>
<keyword evidence="2" id="KW-0812">Transmembrane</keyword>
<keyword evidence="2" id="KW-0472">Membrane</keyword>
<dbReference type="Proteomes" id="UP001307889">
    <property type="component" value="Chromosome 4"/>
</dbReference>
<dbReference type="EMBL" id="AP028912">
    <property type="protein sequence ID" value="BES93059.1"/>
    <property type="molecule type" value="Genomic_DNA"/>
</dbReference>
<reference evidence="3 4" key="1">
    <citation type="submission" date="2023-09" db="EMBL/GenBank/DDBJ databases">
        <title>Nesidiocoris tenuis whole genome shotgun sequence.</title>
        <authorList>
            <person name="Shibata T."/>
            <person name="Shimoda M."/>
            <person name="Kobayashi T."/>
            <person name="Uehara T."/>
        </authorList>
    </citation>
    <scope>NUCLEOTIDE SEQUENCE [LARGE SCALE GENOMIC DNA]</scope>
    <source>
        <strain evidence="3 4">Japan</strain>
    </source>
</reference>
<gene>
    <name evidence="3" type="ORF">NTJ_05868</name>
</gene>
<feature type="region of interest" description="Disordered" evidence="1">
    <location>
        <begin position="60"/>
        <end position="83"/>
    </location>
</feature>
<keyword evidence="2" id="KW-1133">Transmembrane helix</keyword>
<evidence type="ECO:0000256" key="1">
    <source>
        <dbReference type="SAM" id="MobiDB-lite"/>
    </source>
</evidence>
<evidence type="ECO:0000313" key="4">
    <source>
        <dbReference type="Proteomes" id="UP001307889"/>
    </source>
</evidence>
<evidence type="ECO:0000313" key="3">
    <source>
        <dbReference type="EMBL" id="BES93059.1"/>
    </source>
</evidence>
<evidence type="ECO:0008006" key="5">
    <source>
        <dbReference type="Google" id="ProtNLM"/>
    </source>
</evidence>
<organism evidence="3 4">
    <name type="scientific">Nesidiocoris tenuis</name>
    <dbReference type="NCBI Taxonomy" id="355587"/>
    <lineage>
        <taxon>Eukaryota</taxon>
        <taxon>Metazoa</taxon>
        <taxon>Ecdysozoa</taxon>
        <taxon>Arthropoda</taxon>
        <taxon>Hexapoda</taxon>
        <taxon>Insecta</taxon>
        <taxon>Pterygota</taxon>
        <taxon>Neoptera</taxon>
        <taxon>Paraneoptera</taxon>
        <taxon>Hemiptera</taxon>
        <taxon>Heteroptera</taxon>
        <taxon>Panheteroptera</taxon>
        <taxon>Cimicomorpha</taxon>
        <taxon>Miridae</taxon>
        <taxon>Dicyphina</taxon>
        <taxon>Nesidiocoris</taxon>
    </lineage>
</organism>
<feature type="transmembrane region" description="Helical" evidence="2">
    <location>
        <begin position="37"/>
        <end position="55"/>
    </location>
</feature>
<keyword evidence="4" id="KW-1185">Reference proteome</keyword>
<protein>
    <recommendedName>
        <fullName evidence="5">Transmembrane protein</fullName>
    </recommendedName>
</protein>